<dbReference type="EMBL" id="PGGW01000040">
    <property type="protein sequence ID" value="PJE97400.1"/>
    <property type="molecule type" value="Genomic_DNA"/>
</dbReference>
<evidence type="ECO:0000256" key="1">
    <source>
        <dbReference type="SAM" id="MobiDB-lite"/>
    </source>
</evidence>
<dbReference type="Proteomes" id="UP000230407">
    <property type="component" value="Unassembled WGS sequence"/>
</dbReference>
<keyword evidence="3" id="KW-1185">Reference proteome</keyword>
<feature type="compositionally biased region" description="Basic and acidic residues" evidence="1">
    <location>
        <begin position="62"/>
        <end position="73"/>
    </location>
</feature>
<dbReference type="AlphaFoldDB" id="A0A2M8LZN8"/>
<organism evidence="2 3">
    <name type="scientific">Streptomyces carminius</name>
    <dbReference type="NCBI Taxonomy" id="2665496"/>
    <lineage>
        <taxon>Bacteria</taxon>
        <taxon>Bacillati</taxon>
        <taxon>Actinomycetota</taxon>
        <taxon>Actinomycetes</taxon>
        <taxon>Kitasatosporales</taxon>
        <taxon>Streptomycetaceae</taxon>
        <taxon>Streptomyces</taxon>
    </lineage>
</organism>
<reference evidence="2 3" key="1">
    <citation type="submission" date="2017-11" db="EMBL/GenBank/DDBJ databases">
        <title>Streptomyces carmine sp. nov., a novel actinomycete isolated from Sophora alopecuroides in Xinjiang, China.</title>
        <authorList>
            <person name="Wang Y."/>
            <person name="Luo X."/>
            <person name="Wan C."/>
            <person name="Zhang L."/>
        </authorList>
    </citation>
    <scope>NUCLEOTIDE SEQUENCE [LARGE SCALE GENOMIC DNA]</scope>
    <source>
        <strain evidence="2 3">TRM SA0054</strain>
    </source>
</reference>
<dbReference type="RefSeq" id="WP_100201942.1">
    <property type="nucleotide sequence ID" value="NZ_PGGW01000040.1"/>
</dbReference>
<sequence length="380" mass="40538">MAHPRRRVIVAGAALGALLLLSGGWLWFGGDDARQPDGDPLSSACGGVLPEREIRAVLGDGPLERDADSERGEGGLGRGGAPLKAVCSLGRGTPGEGLGYDDPLVEVRINGTPAPRKEERRRPFREGLYPAVYAEAPAPLADGWTGFFSLEDRSPGDEGTAAVFLECAGERRDLLVTVRAQETGTFEDPARRTAVARLATATARAAAERWGCRARFGERISAVPLPVAEDEDVPLGEADGTCEGVPARERTFARAWESARGGAPQEECAVGNSGGTRLYTLRAFYGPYAEHMRDAWRHYRDHMDPAPGQPPRGTLPEGGLWTTATCPAPFDGETALFTIESVNRNGTEPTREEKAYERAALKAFAEASAKHHGCSAPPAP</sequence>
<comment type="caution">
    <text evidence="2">The sequence shown here is derived from an EMBL/GenBank/DDBJ whole genome shotgun (WGS) entry which is preliminary data.</text>
</comment>
<feature type="region of interest" description="Disordered" evidence="1">
    <location>
        <begin position="58"/>
        <end position="79"/>
    </location>
</feature>
<name>A0A2M8LZN8_9ACTN</name>
<protein>
    <recommendedName>
        <fullName evidence="4">DUF3558 domain-containing protein</fullName>
    </recommendedName>
</protein>
<accession>A0A2M8LZN8</accession>
<evidence type="ECO:0008006" key="4">
    <source>
        <dbReference type="Google" id="ProtNLM"/>
    </source>
</evidence>
<evidence type="ECO:0000313" key="3">
    <source>
        <dbReference type="Proteomes" id="UP000230407"/>
    </source>
</evidence>
<evidence type="ECO:0000313" key="2">
    <source>
        <dbReference type="EMBL" id="PJE97400.1"/>
    </source>
</evidence>
<proteinExistence type="predicted"/>
<gene>
    <name evidence="2" type="ORF">CUT44_11975</name>
</gene>